<gene>
    <name evidence="2" type="ORF">PEVE_00042349</name>
</gene>
<accession>A0ABN8PE81</accession>
<reference evidence="2 3" key="1">
    <citation type="submission" date="2022-05" db="EMBL/GenBank/DDBJ databases">
        <authorList>
            <consortium name="Genoscope - CEA"/>
            <person name="William W."/>
        </authorList>
    </citation>
    <scope>NUCLEOTIDE SEQUENCE [LARGE SCALE GENOMIC DNA]</scope>
</reference>
<proteinExistence type="predicted"/>
<name>A0ABN8PE81_9CNID</name>
<dbReference type="EMBL" id="CALNXI010000829">
    <property type="protein sequence ID" value="CAH3141967.1"/>
    <property type="molecule type" value="Genomic_DNA"/>
</dbReference>
<organism evidence="2 3">
    <name type="scientific">Porites evermanni</name>
    <dbReference type="NCBI Taxonomy" id="104178"/>
    <lineage>
        <taxon>Eukaryota</taxon>
        <taxon>Metazoa</taxon>
        <taxon>Cnidaria</taxon>
        <taxon>Anthozoa</taxon>
        <taxon>Hexacorallia</taxon>
        <taxon>Scleractinia</taxon>
        <taxon>Fungiina</taxon>
        <taxon>Poritidae</taxon>
        <taxon>Porites</taxon>
    </lineage>
</organism>
<sequence length="81" mass="9027">MIDNTTAVAAINNMATCHSPECHSLAVQIWEFSISHYITWLTAAHIHGSLNVRADRESTLRRNNGNEDPHALANTQVRGKF</sequence>
<protein>
    <submittedName>
        <fullName evidence="2">Uncharacterized protein</fullName>
    </submittedName>
</protein>
<evidence type="ECO:0000313" key="3">
    <source>
        <dbReference type="Proteomes" id="UP001159427"/>
    </source>
</evidence>
<comment type="caution">
    <text evidence="2">The sequence shown here is derived from an EMBL/GenBank/DDBJ whole genome shotgun (WGS) entry which is preliminary data.</text>
</comment>
<dbReference type="Proteomes" id="UP001159427">
    <property type="component" value="Unassembled WGS sequence"/>
</dbReference>
<evidence type="ECO:0000256" key="1">
    <source>
        <dbReference type="SAM" id="MobiDB-lite"/>
    </source>
</evidence>
<feature type="compositionally biased region" description="Basic and acidic residues" evidence="1">
    <location>
        <begin position="60"/>
        <end position="70"/>
    </location>
</feature>
<keyword evidence="3" id="KW-1185">Reference proteome</keyword>
<feature type="region of interest" description="Disordered" evidence="1">
    <location>
        <begin position="60"/>
        <end position="81"/>
    </location>
</feature>
<evidence type="ECO:0000313" key="2">
    <source>
        <dbReference type="EMBL" id="CAH3141967.1"/>
    </source>
</evidence>